<keyword evidence="2" id="KW-1185">Reference proteome</keyword>
<dbReference type="AlphaFoldDB" id="A0A8H7T046"/>
<gene>
    <name evidence="1" type="ORF">INT48_009531</name>
</gene>
<evidence type="ECO:0000313" key="2">
    <source>
        <dbReference type="Proteomes" id="UP000613177"/>
    </source>
</evidence>
<evidence type="ECO:0000313" key="1">
    <source>
        <dbReference type="EMBL" id="KAG2237403.1"/>
    </source>
</evidence>
<comment type="caution">
    <text evidence="1">The sequence shown here is derived from an EMBL/GenBank/DDBJ whole genome shotgun (WGS) entry which is preliminary data.</text>
</comment>
<accession>A0A8H7T046</accession>
<dbReference type="Proteomes" id="UP000613177">
    <property type="component" value="Unassembled WGS sequence"/>
</dbReference>
<dbReference type="EMBL" id="JAEPRE010000006">
    <property type="protein sequence ID" value="KAG2237403.1"/>
    <property type="molecule type" value="Genomic_DNA"/>
</dbReference>
<protein>
    <submittedName>
        <fullName evidence="1">Uncharacterized protein</fullName>
    </submittedName>
</protein>
<organism evidence="1 2">
    <name type="scientific">Thamnidium elegans</name>
    <dbReference type="NCBI Taxonomy" id="101142"/>
    <lineage>
        <taxon>Eukaryota</taxon>
        <taxon>Fungi</taxon>
        <taxon>Fungi incertae sedis</taxon>
        <taxon>Mucoromycota</taxon>
        <taxon>Mucoromycotina</taxon>
        <taxon>Mucoromycetes</taxon>
        <taxon>Mucorales</taxon>
        <taxon>Mucorineae</taxon>
        <taxon>Mucoraceae</taxon>
        <taxon>Thamnidium</taxon>
    </lineage>
</organism>
<proteinExistence type="predicted"/>
<sequence>MKEWYFSCLLNNQIIDVSSSCPGSHIDTNNSQTEENTANPVSCTDSNIKSISDLFKKITDKSKLSIALNSCESYKSKNELEKAIKKFMFTSKKVIELKIFKDRLKSTTKCHLNGYLKSLKYLPESDVPLIKFPIVQIAGMNGNLPYLSMKEKKMYVLEDVCSFRFPRHLAHIKNHSKVY</sequence>
<reference evidence="1" key="1">
    <citation type="submission" date="2021-01" db="EMBL/GenBank/DDBJ databases">
        <title>Metabolic potential, ecology and presence of endohyphal bacteria is reflected in genomic diversity of Mucoromycotina.</title>
        <authorList>
            <person name="Muszewska A."/>
            <person name="Okrasinska A."/>
            <person name="Steczkiewicz K."/>
            <person name="Drgas O."/>
            <person name="Orlowska M."/>
            <person name="Perlinska-Lenart U."/>
            <person name="Aleksandrzak-Piekarczyk T."/>
            <person name="Szatraj K."/>
            <person name="Zielenkiewicz U."/>
            <person name="Pilsyk S."/>
            <person name="Malc E."/>
            <person name="Mieczkowski P."/>
            <person name="Kruszewska J.S."/>
            <person name="Biernat P."/>
            <person name="Pawlowska J."/>
        </authorList>
    </citation>
    <scope>NUCLEOTIDE SEQUENCE</scope>
    <source>
        <strain evidence="1">WA0000018081</strain>
    </source>
</reference>
<name>A0A8H7T046_9FUNG</name>